<evidence type="ECO:0000256" key="1">
    <source>
        <dbReference type="SAM" id="Phobius"/>
    </source>
</evidence>
<evidence type="ECO:0000313" key="3">
    <source>
        <dbReference type="Proteomes" id="UP000462212"/>
    </source>
</evidence>
<dbReference type="EMBL" id="QGMJ01000333">
    <property type="protein sequence ID" value="TVY37686.1"/>
    <property type="molecule type" value="Genomic_DNA"/>
</dbReference>
<dbReference type="InterPro" id="IPR046580">
    <property type="entry name" value="DUF6640"/>
</dbReference>
<dbReference type="Proteomes" id="UP000462212">
    <property type="component" value="Unassembled WGS sequence"/>
</dbReference>
<feature type="transmembrane region" description="Helical" evidence="1">
    <location>
        <begin position="119"/>
        <end position="138"/>
    </location>
</feature>
<protein>
    <recommendedName>
        <fullName evidence="4">Acetyltransferase</fullName>
    </recommendedName>
</protein>
<keyword evidence="1" id="KW-0812">Transmembrane</keyword>
<evidence type="ECO:0000313" key="2">
    <source>
        <dbReference type="EMBL" id="TVY37686.1"/>
    </source>
</evidence>
<organism evidence="2 3">
    <name type="scientific">Lachnellula subtilissima</name>
    <dbReference type="NCBI Taxonomy" id="602034"/>
    <lineage>
        <taxon>Eukaryota</taxon>
        <taxon>Fungi</taxon>
        <taxon>Dikarya</taxon>
        <taxon>Ascomycota</taxon>
        <taxon>Pezizomycotina</taxon>
        <taxon>Leotiomycetes</taxon>
        <taxon>Helotiales</taxon>
        <taxon>Lachnaceae</taxon>
        <taxon>Lachnellula</taxon>
    </lineage>
</organism>
<evidence type="ECO:0008006" key="4">
    <source>
        <dbReference type="Google" id="ProtNLM"/>
    </source>
</evidence>
<comment type="caution">
    <text evidence="2">The sequence shown here is derived from an EMBL/GenBank/DDBJ whole genome shotgun (WGS) entry which is preliminary data.</text>
</comment>
<dbReference type="OrthoDB" id="2819018at2759"/>
<reference evidence="2 3" key="1">
    <citation type="submission" date="2018-05" db="EMBL/GenBank/DDBJ databases">
        <title>Genome sequencing and assembly of the regulated plant pathogen Lachnellula willkommii and related sister species for the development of diagnostic species identification markers.</title>
        <authorList>
            <person name="Giroux E."/>
            <person name="Bilodeau G."/>
        </authorList>
    </citation>
    <scope>NUCLEOTIDE SEQUENCE [LARGE SCALE GENOMIC DNA]</scope>
    <source>
        <strain evidence="2 3">CBS 197.66</strain>
    </source>
</reference>
<dbReference type="AlphaFoldDB" id="A0A8H8UAZ8"/>
<accession>A0A8H8UAZ8</accession>
<dbReference type="Pfam" id="PF20345">
    <property type="entry name" value="DUF6640"/>
    <property type="match status" value="1"/>
</dbReference>
<keyword evidence="3" id="KW-1185">Reference proteome</keyword>
<keyword evidence="1" id="KW-1133">Transmembrane helix</keyword>
<proteinExistence type="predicted"/>
<feature type="transmembrane region" description="Helical" evidence="1">
    <location>
        <begin position="85"/>
        <end position="107"/>
    </location>
</feature>
<name>A0A8H8UAZ8_9HELO</name>
<sequence>MLGRLLLSLSGISQILGPFIADFNETHVKNPRWPPHARFHNGQTMSMGLSLGLATLYFTHRHGWAFSSPSGAVGMAREKDSLMTAAVFGSLYWLTGLSAILYPGSLAVDPEFGEGFPQFWLFLGLAAASWGGWGLEIIRLNRGLKKRS</sequence>
<keyword evidence="1" id="KW-0472">Membrane</keyword>
<gene>
    <name evidence="2" type="ORF">LSUB1_G004588</name>
</gene>